<dbReference type="EMBL" id="JACSDZ010000002">
    <property type="protein sequence ID" value="KAF7414005.1"/>
    <property type="molecule type" value="Genomic_DNA"/>
</dbReference>
<evidence type="ECO:0000313" key="2">
    <source>
        <dbReference type="EMBL" id="KAF7414005.1"/>
    </source>
</evidence>
<keyword evidence="3" id="KW-1185">Reference proteome</keyword>
<organism evidence="2 3">
    <name type="scientific">Vespula germanica</name>
    <name type="common">German yellow jacket</name>
    <name type="synonym">Paravespula germanica</name>
    <dbReference type="NCBI Taxonomy" id="30212"/>
    <lineage>
        <taxon>Eukaryota</taxon>
        <taxon>Metazoa</taxon>
        <taxon>Ecdysozoa</taxon>
        <taxon>Arthropoda</taxon>
        <taxon>Hexapoda</taxon>
        <taxon>Insecta</taxon>
        <taxon>Pterygota</taxon>
        <taxon>Neoptera</taxon>
        <taxon>Endopterygota</taxon>
        <taxon>Hymenoptera</taxon>
        <taxon>Apocrita</taxon>
        <taxon>Aculeata</taxon>
        <taxon>Vespoidea</taxon>
        <taxon>Vespidae</taxon>
        <taxon>Vespinae</taxon>
        <taxon>Vespula</taxon>
    </lineage>
</organism>
<name>A0A834NMG0_VESGE</name>
<gene>
    <name evidence="2" type="ORF">HZH68_002494</name>
</gene>
<feature type="compositionally biased region" description="Basic residues" evidence="1">
    <location>
        <begin position="84"/>
        <end position="108"/>
    </location>
</feature>
<feature type="region of interest" description="Disordered" evidence="1">
    <location>
        <begin position="69"/>
        <end position="108"/>
    </location>
</feature>
<proteinExistence type="predicted"/>
<sequence>MVSCKRTIVASSGYMLIHPLMVQRWFRRVTVFAEGEAREEWQERRDEIGGIDEASVAGFPLDASIRKSDFARPAGGTGDGGGERKKRIGSNKTGGKHAGRKIVRVAGI</sequence>
<dbReference type="AlphaFoldDB" id="A0A834NMG0"/>
<comment type="caution">
    <text evidence="2">The sequence shown here is derived from an EMBL/GenBank/DDBJ whole genome shotgun (WGS) entry which is preliminary data.</text>
</comment>
<accession>A0A834NMG0</accession>
<protein>
    <submittedName>
        <fullName evidence="2">Uncharacterized protein</fullName>
    </submittedName>
</protein>
<reference evidence="2" key="1">
    <citation type="journal article" date="2020" name="G3 (Bethesda)">
        <title>High-Quality Assemblies for Three Invasive Social Wasps from the &lt;i&gt;Vespula&lt;/i&gt; Genus.</title>
        <authorList>
            <person name="Harrop T.W.R."/>
            <person name="Guhlin J."/>
            <person name="McLaughlin G.M."/>
            <person name="Permina E."/>
            <person name="Stockwell P."/>
            <person name="Gilligan J."/>
            <person name="Le Lec M.F."/>
            <person name="Gruber M.A.M."/>
            <person name="Quinn O."/>
            <person name="Lovegrove M."/>
            <person name="Duncan E.J."/>
            <person name="Remnant E.J."/>
            <person name="Van Eeckhoven J."/>
            <person name="Graham B."/>
            <person name="Knapp R.A."/>
            <person name="Langford K.W."/>
            <person name="Kronenberg Z."/>
            <person name="Press M.O."/>
            <person name="Eacker S.M."/>
            <person name="Wilson-Rankin E.E."/>
            <person name="Purcell J."/>
            <person name="Lester P.J."/>
            <person name="Dearden P.K."/>
        </authorList>
    </citation>
    <scope>NUCLEOTIDE SEQUENCE</scope>
    <source>
        <strain evidence="2">Linc-1</strain>
    </source>
</reference>
<evidence type="ECO:0000313" key="3">
    <source>
        <dbReference type="Proteomes" id="UP000617340"/>
    </source>
</evidence>
<dbReference type="Proteomes" id="UP000617340">
    <property type="component" value="Unassembled WGS sequence"/>
</dbReference>
<evidence type="ECO:0000256" key="1">
    <source>
        <dbReference type="SAM" id="MobiDB-lite"/>
    </source>
</evidence>